<dbReference type="EMBL" id="CACVKT020002165">
    <property type="protein sequence ID" value="CAC5375875.1"/>
    <property type="molecule type" value="Genomic_DNA"/>
</dbReference>
<dbReference type="PANTHER" id="PTHR46609">
    <property type="entry name" value="EXONUCLEASE, PHAGE-TYPE/RECB, C-TERMINAL DOMAIN-CONTAINING PROTEIN"/>
    <property type="match status" value="1"/>
</dbReference>
<keyword evidence="2" id="KW-0255">Endonuclease</keyword>
<keyword evidence="4" id="KW-0269">Exonuclease</keyword>
<protein>
    <recommendedName>
        <fullName evidence="7">YqaJ viral recombinase domain-containing protein</fullName>
    </recommendedName>
</protein>
<evidence type="ECO:0008006" key="7">
    <source>
        <dbReference type="Google" id="ProtNLM"/>
    </source>
</evidence>
<dbReference type="Proteomes" id="UP000507470">
    <property type="component" value="Unassembled WGS sequence"/>
</dbReference>
<dbReference type="InterPro" id="IPR034720">
    <property type="entry name" value="Viral_alk_exo"/>
</dbReference>
<gene>
    <name evidence="5" type="ORF">MCOR_12729</name>
</gene>
<dbReference type="AlphaFoldDB" id="A0A6J8AYV3"/>
<dbReference type="Gene3D" id="3.90.320.10">
    <property type="match status" value="1"/>
</dbReference>
<evidence type="ECO:0000256" key="4">
    <source>
        <dbReference type="ARBA" id="ARBA00022839"/>
    </source>
</evidence>
<accession>A0A6J8AYV3</accession>
<dbReference type="Pfam" id="PF01771">
    <property type="entry name" value="Viral_alk_exo"/>
    <property type="match status" value="1"/>
</dbReference>
<dbReference type="GO" id="GO:0004527">
    <property type="term" value="F:exonuclease activity"/>
    <property type="evidence" value="ECO:0007669"/>
    <property type="project" value="UniProtKB-KW"/>
</dbReference>
<organism evidence="5 6">
    <name type="scientific">Mytilus coruscus</name>
    <name type="common">Sea mussel</name>
    <dbReference type="NCBI Taxonomy" id="42192"/>
    <lineage>
        <taxon>Eukaryota</taxon>
        <taxon>Metazoa</taxon>
        <taxon>Spiralia</taxon>
        <taxon>Lophotrochozoa</taxon>
        <taxon>Mollusca</taxon>
        <taxon>Bivalvia</taxon>
        <taxon>Autobranchia</taxon>
        <taxon>Pteriomorphia</taxon>
        <taxon>Mytilida</taxon>
        <taxon>Mytiloidea</taxon>
        <taxon>Mytilidae</taxon>
        <taxon>Mytilinae</taxon>
        <taxon>Mytilus</taxon>
    </lineage>
</organism>
<keyword evidence="3" id="KW-0378">Hydrolase</keyword>
<dbReference type="SUPFAM" id="SSF52980">
    <property type="entry name" value="Restriction endonuclease-like"/>
    <property type="match status" value="1"/>
</dbReference>
<evidence type="ECO:0000256" key="1">
    <source>
        <dbReference type="ARBA" id="ARBA00022722"/>
    </source>
</evidence>
<sequence length="252" mass="28759">MKIADINEKTTVEDFLTLKKSDLVLFLRSSSAKISGNKDELARRAIETNQTNNGVTASLSLGEGCTHIAAKYNIPQIEIDGIENRTVGQSENPLWFETRKFRITSSNFHQIVAHKKADVEKLVQSFSNPDKLINVAPLIWGRKHEPIARKKYIAHRRLKYGEKIFVKDCGIFLCDKFGFLGASPDGLVKKCTKFGEQKCVLEIKCPWKWTRKTIREACLSKDFFCEIDEQNNIQLKKSHKYFSQIQGQMGIC</sequence>
<dbReference type="CDD" id="cd22343">
    <property type="entry name" value="PDDEXK_lambda_exonuclease-like"/>
    <property type="match status" value="1"/>
</dbReference>
<dbReference type="GO" id="GO:0006281">
    <property type="term" value="P:DNA repair"/>
    <property type="evidence" value="ECO:0007669"/>
    <property type="project" value="UniProtKB-ARBA"/>
</dbReference>
<proteinExistence type="predicted"/>
<dbReference type="InterPro" id="IPR051703">
    <property type="entry name" value="NF-kappa-B_Signaling_Reg"/>
</dbReference>
<reference evidence="5 6" key="1">
    <citation type="submission" date="2020-06" db="EMBL/GenBank/DDBJ databases">
        <authorList>
            <person name="Li R."/>
            <person name="Bekaert M."/>
        </authorList>
    </citation>
    <scope>NUCLEOTIDE SEQUENCE [LARGE SCALE GENOMIC DNA]</scope>
    <source>
        <strain evidence="6">wild</strain>
    </source>
</reference>
<dbReference type="InterPro" id="IPR011604">
    <property type="entry name" value="PDDEXK-like_dom_sf"/>
</dbReference>
<keyword evidence="6" id="KW-1185">Reference proteome</keyword>
<evidence type="ECO:0000313" key="6">
    <source>
        <dbReference type="Proteomes" id="UP000507470"/>
    </source>
</evidence>
<dbReference type="InterPro" id="IPR011335">
    <property type="entry name" value="Restrct_endonuc-II-like"/>
</dbReference>
<dbReference type="PANTHER" id="PTHR46609:SF8">
    <property type="entry name" value="YQAJ VIRAL RECOMBINASE DOMAIN-CONTAINING PROTEIN"/>
    <property type="match status" value="1"/>
</dbReference>
<name>A0A6J8AYV3_MYTCO</name>
<keyword evidence="1" id="KW-0540">Nuclease</keyword>
<evidence type="ECO:0000313" key="5">
    <source>
        <dbReference type="EMBL" id="CAC5375875.1"/>
    </source>
</evidence>
<evidence type="ECO:0000256" key="2">
    <source>
        <dbReference type="ARBA" id="ARBA00022759"/>
    </source>
</evidence>
<dbReference type="GO" id="GO:0004519">
    <property type="term" value="F:endonuclease activity"/>
    <property type="evidence" value="ECO:0007669"/>
    <property type="project" value="UniProtKB-KW"/>
</dbReference>
<dbReference type="OrthoDB" id="6155932at2759"/>
<evidence type="ECO:0000256" key="3">
    <source>
        <dbReference type="ARBA" id="ARBA00022801"/>
    </source>
</evidence>